<evidence type="ECO:0000256" key="3">
    <source>
        <dbReference type="SAM" id="MobiDB-lite"/>
    </source>
</evidence>
<evidence type="ECO:0000313" key="5">
    <source>
        <dbReference type="EMBL" id="VDN03891.1"/>
    </source>
</evidence>
<dbReference type="GO" id="GO:0000126">
    <property type="term" value="C:transcription factor TFIIIB complex"/>
    <property type="evidence" value="ECO:0007669"/>
    <property type="project" value="TreeGrafter"/>
</dbReference>
<feature type="domain" description="Myb-like" evidence="4">
    <location>
        <begin position="134"/>
        <end position="182"/>
    </location>
</feature>
<proteinExistence type="predicted"/>
<accession>A0A0N5D135</accession>
<evidence type="ECO:0000259" key="4">
    <source>
        <dbReference type="SMART" id="SM00717"/>
    </source>
</evidence>
<evidence type="ECO:0000256" key="1">
    <source>
        <dbReference type="ARBA" id="ARBA00004123"/>
    </source>
</evidence>
<dbReference type="PANTHER" id="PTHR22929">
    <property type="entry name" value="RNA POLYMERASE III TRANSCRIPTION INITIATION FACTOR B"/>
    <property type="match status" value="1"/>
</dbReference>
<name>A0A0N5D135_THECL</name>
<dbReference type="PANTHER" id="PTHR22929:SF0">
    <property type="entry name" value="TRANSCRIPTION FACTOR TFIIIB COMPONENT B'' HOMOLOG"/>
    <property type="match status" value="1"/>
</dbReference>
<keyword evidence="2" id="KW-0175">Coiled coil</keyword>
<feature type="compositionally biased region" description="Basic and acidic residues" evidence="3">
    <location>
        <begin position="241"/>
        <end position="257"/>
    </location>
</feature>
<sequence length="446" mass="50524">MPSSSSHQSPAENKVKVKKKFAGDEPLDPKMMTMQDLIFWNPKNEKSLYDDAQKKKKGDSSEFQVLDKSKEKAVSKPAFVAPQVKIAEDGSLVIDESSLTVVKENGSEVWETVQEDHVDRKLNSMSFRKRPCSRGNPWSDIETDLFYDVLRATGPDFGLMHEFIPSRTRIELKAKYNREERFNWARLNEALSIPTLLSDALYSHANEIIDVIKEADIKKKVSKLSKDISDYPDKQSAVNYDHPELKEQSGSAEKKPCVEDLSMQKKLKEVLLEEAAKEAAVILEKRKCERRKDELRRICEQALSKLNKDFPKFKIVIDENAKDVTVEGNPDLKNLPVVRMPLGTITRVLPADEIHPQRVLFECNARKATARQYIIQHQLGPRMPTTGFLHLAFKNCLQTPSFRICGGQLGESFQPAINAPRLCLIGHVIATAQSCPVEGNNHHYVS</sequence>
<dbReference type="WBParaSite" id="TCLT_0000654101-mRNA-1">
    <property type="protein sequence ID" value="TCLT_0000654101-mRNA-1"/>
    <property type="gene ID" value="TCLT_0000654101"/>
</dbReference>
<evidence type="ECO:0000313" key="6">
    <source>
        <dbReference type="Proteomes" id="UP000276776"/>
    </source>
</evidence>
<organism evidence="7">
    <name type="scientific">Thelazia callipaeda</name>
    <name type="common">Oriental eyeworm</name>
    <name type="synonym">Parasitic nematode</name>
    <dbReference type="NCBI Taxonomy" id="103827"/>
    <lineage>
        <taxon>Eukaryota</taxon>
        <taxon>Metazoa</taxon>
        <taxon>Ecdysozoa</taxon>
        <taxon>Nematoda</taxon>
        <taxon>Chromadorea</taxon>
        <taxon>Rhabditida</taxon>
        <taxon>Spirurina</taxon>
        <taxon>Spiruromorpha</taxon>
        <taxon>Thelazioidea</taxon>
        <taxon>Thelaziidae</taxon>
        <taxon>Thelazia</taxon>
    </lineage>
</organism>
<dbReference type="InterPro" id="IPR009057">
    <property type="entry name" value="Homeodomain-like_sf"/>
</dbReference>
<reference evidence="7" key="1">
    <citation type="submission" date="2017-02" db="UniProtKB">
        <authorList>
            <consortium name="WormBaseParasite"/>
        </authorList>
    </citation>
    <scope>IDENTIFICATION</scope>
</reference>
<feature type="region of interest" description="Disordered" evidence="3">
    <location>
        <begin position="1"/>
        <end position="28"/>
    </location>
</feature>
<dbReference type="SMART" id="SM00717">
    <property type="entry name" value="SANT"/>
    <property type="match status" value="1"/>
</dbReference>
<feature type="compositionally biased region" description="Polar residues" evidence="3">
    <location>
        <begin position="1"/>
        <end position="11"/>
    </location>
</feature>
<dbReference type="STRING" id="103827.A0A0N5D135"/>
<feature type="region of interest" description="Disordered" evidence="3">
    <location>
        <begin position="233"/>
        <end position="257"/>
    </location>
</feature>
<gene>
    <name evidence="5" type="ORF">TCLT_LOCUS6530</name>
</gene>
<comment type="subcellular location">
    <subcellularLocation>
        <location evidence="1">Nucleus</location>
    </subcellularLocation>
</comment>
<dbReference type="Pfam" id="PF15963">
    <property type="entry name" value="Myb_DNA-bind_7"/>
    <property type="match status" value="1"/>
</dbReference>
<dbReference type="GO" id="GO:0070898">
    <property type="term" value="P:RNA polymerase III preinitiation complex assembly"/>
    <property type="evidence" value="ECO:0007669"/>
    <property type="project" value="TreeGrafter"/>
</dbReference>
<reference evidence="5 6" key="2">
    <citation type="submission" date="2018-11" db="EMBL/GenBank/DDBJ databases">
        <authorList>
            <consortium name="Pathogen Informatics"/>
        </authorList>
    </citation>
    <scope>NUCLEOTIDE SEQUENCE [LARGE SCALE GENOMIC DNA]</scope>
</reference>
<evidence type="ECO:0000256" key="2">
    <source>
        <dbReference type="SAM" id="Coils"/>
    </source>
</evidence>
<protein>
    <submittedName>
        <fullName evidence="7">SANT domain-containing protein</fullName>
    </submittedName>
</protein>
<dbReference type="Proteomes" id="UP000276776">
    <property type="component" value="Unassembled WGS sequence"/>
</dbReference>
<dbReference type="AlphaFoldDB" id="A0A0N5D135"/>
<dbReference type="OrthoDB" id="272624at2759"/>
<dbReference type="GO" id="GO:0005634">
    <property type="term" value="C:nucleus"/>
    <property type="evidence" value="ECO:0007669"/>
    <property type="project" value="UniProtKB-SubCell"/>
</dbReference>
<dbReference type="GO" id="GO:0001156">
    <property type="term" value="F:TFIIIC-class transcription factor complex binding"/>
    <property type="evidence" value="ECO:0007669"/>
    <property type="project" value="TreeGrafter"/>
</dbReference>
<dbReference type="SUPFAM" id="SSF46689">
    <property type="entry name" value="Homeodomain-like"/>
    <property type="match status" value="1"/>
</dbReference>
<evidence type="ECO:0000313" key="7">
    <source>
        <dbReference type="WBParaSite" id="TCLT_0000654101-mRNA-1"/>
    </source>
</evidence>
<feature type="coiled-coil region" evidence="2">
    <location>
        <begin position="258"/>
        <end position="305"/>
    </location>
</feature>
<dbReference type="InterPro" id="IPR039467">
    <property type="entry name" value="TFIIIB_B''_Myb"/>
</dbReference>
<dbReference type="InterPro" id="IPR001005">
    <property type="entry name" value="SANT/Myb"/>
</dbReference>
<dbReference type="EMBL" id="UYYF01004423">
    <property type="protein sequence ID" value="VDN03891.1"/>
    <property type="molecule type" value="Genomic_DNA"/>
</dbReference>
<keyword evidence="6" id="KW-1185">Reference proteome</keyword>